<evidence type="ECO:0000313" key="2">
    <source>
        <dbReference type="Proteomes" id="UP000283090"/>
    </source>
</evidence>
<reference evidence="1 2" key="1">
    <citation type="submission" date="2019-01" db="EMBL/GenBank/DDBJ databases">
        <title>Intercellular communication is required for trap formation in the nematode-trapping fungus Duddingtonia flagrans.</title>
        <authorList>
            <person name="Youssar L."/>
            <person name="Wernet V."/>
            <person name="Hensel N."/>
            <person name="Hildebrandt H.-G."/>
            <person name="Fischer R."/>
        </authorList>
    </citation>
    <scope>NUCLEOTIDE SEQUENCE [LARGE SCALE GENOMIC DNA]</scope>
    <source>
        <strain evidence="1 2">CBS H-5679</strain>
    </source>
</reference>
<dbReference type="GeneID" id="93588687"/>
<protein>
    <recommendedName>
        <fullName evidence="3">F-box domain-containing protein</fullName>
    </recommendedName>
</protein>
<dbReference type="RefSeq" id="XP_067490181.1">
    <property type="nucleotide sequence ID" value="XM_067635786.1"/>
</dbReference>
<dbReference type="AlphaFoldDB" id="A0A437A056"/>
<organism evidence="1 2">
    <name type="scientific">Arthrobotrys flagrans</name>
    <name type="common">Nematode-trapping fungus</name>
    <name type="synonym">Trichothecium flagrans</name>
    <dbReference type="NCBI Taxonomy" id="97331"/>
    <lineage>
        <taxon>Eukaryota</taxon>
        <taxon>Fungi</taxon>
        <taxon>Dikarya</taxon>
        <taxon>Ascomycota</taxon>
        <taxon>Pezizomycotina</taxon>
        <taxon>Orbiliomycetes</taxon>
        <taxon>Orbiliales</taxon>
        <taxon>Orbiliaceae</taxon>
        <taxon>Arthrobotrys</taxon>
    </lineage>
</organism>
<evidence type="ECO:0000313" key="1">
    <source>
        <dbReference type="EMBL" id="RVD84637.1"/>
    </source>
</evidence>
<dbReference type="EMBL" id="SAEB01000007">
    <property type="protein sequence ID" value="RVD84637.1"/>
    <property type="molecule type" value="Genomic_DNA"/>
</dbReference>
<keyword evidence="2" id="KW-1185">Reference proteome</keyword>
<dbReference type="Proteomes" id="UP000283090">
    <property type="component" value="Unassembled WGS sequence"/>
</dbReference>
<accession>A0A437A056</accession>
<dbReference type="OrthoDB" id="5289620at2759"/>
<evidence type="ECO:0008006" key="3">
    <source>
        <dbReference type="Google" id="ProtNLM"/>
    </source>
</evidence>
<sequence length="579" mass="66405">MASITTLAPEILFCIIRYTSSTDTLNLGLACKSLFPVCHRGLWSNLSLVPIKGKKTWPGLQIKPDFGSKVCETIEEYWLSSPGLRYTKHVDFGRLIYNDGKEAPVLMQLLEDGKIEPSCMDFCFSLPNLTTVDQRSVFQRLKEYTESKTLKELKVQLYSEIGYSISQIVDLTKITKLELNIPVGGYREVTDPNETVSNRIKEVTSILEKSINLRYLSWKAITDRRYPISSISEELKGLQVAFTNLQRLESLKIETYLFHPSFFVIPPENATALVLNCIASPQWWKEFAACPLMNVTDLRFHHSWANYTNEMRGFLSTEEDVPLDTIKLGKVAVRGLEVLLCRSRVVPQDLGYYILKGNPKLGLEYKLELAGREAKSLVKKYYSRFEANRHLSRLYVEDLYITRYINNADPTTELDIVEEYCEMCIMGEIEKGYVRSWDSAWQRAKNIGSKCKVDLEESYPGSVDHAIHHYTLAFMKGQEDVDEDEFKKECIRLFEEDAQSELKYAVAKAKAKEVVIPTINKFRQVFDGLRKTIVKDTTEKILNSSGIDEMTLMSYWVKEAVARFQDFNITKLNIPDPTG</sequence>
<gene>
    <name evidence="1" type="ORF">DFL_006376</name>
</gene>
<dbReference type="VEuPathDB" id="FungiDB:DFL_006376"/>
<comment type="caution">
    <text evidence="1">The sequence shown here is derived from an EMBL/GenBank/DDBJ whole genome shotgun (WGS) entry which is preliminary data.</text>
</comment>
<name>A0A437A056_ARTFL</name>
<proteinExistence type="predicted"/>